<dbReference type="Proteomes" id="UP001052739">
    <property type="component" value="Unassembled WGS sequence"/>
</dbReference>
<reference evidence="2" key="1">
    <citation type="submission" date="2024-05" db="EMBL/GenBank/DDBJ databases">
        <title>Whole genome shotgun sequence of Streptomyces hydrogenans NBRC 13475.</title>
        <authorList>
            <person name="Komaki H."/>
            <person name="Tamura T."/>
        </authorList>
    </citation>
    <scope>NUCLEOTIDE SEQUENCE</scope>
    <source>
        <strain evidence="2">NBRC 13475</strain>
    </source>
</reference>
<keyword evidence="3" id="KW-1185">Reference proteome</keyword>
<proteinExistence type="predicted"/>
<evidence type="ECO:0000259" key="1">
    <source>
        <dbReference type="Pfam" id="PF01966"/>
    </source>
</evidence>
<name>A0ABQ3PRR5_9ACTN</name>
<sequence length="203" mass="21727">MTSPLDPLSRALDGPSDPPLRALPPEVAALLRELGAPPRLAAHLRAVHDVAVELVEWVRGRCPDLVFDRDAVLFGAATHDVGKVLHPGELVGGGSAHEAAGRELLLRHGVAAARARFAATHASWDDPAATVEDLLVSTADKVWKDKRVTDLEDRLVRALAEATGREPWEEFLAVDDVLARLGADAGRRLAFQAAFSTEAAPPR</sequence>
<dbReference type="EMBL" id="BNDW01000117">
    <property type="protein sequence ID" value="GHI27714.1"/>
    <property type="molecule type" value="Genomic_DNA"/>
</dbReference>
<dbReference type="Pfam" id="PF01966">
    <property type="entry name" value="HD"/>
    <property type="match status" value="1"/>
</dbReference>
<dbReference type="InterPro" id="IPR006674">
    <property type="entry name" value="HD_domain"/>
</dbReference>
<protein>
    <submittedName>
        <fullName evidence="2">Phosphohydrolase</fullName>
    </submittedName>
</protein>
<dbReference type="RefSeq" id="WP_190222431.1">
    <property type="nucleotide sequence ID" value="NZ_BNBS01000015.1"/>
</dbReference>
<evidence type="ECO:0000313" key="3">
    <source>
        <dbReference type="Proteomes" id="UP001052739"/>
    </source>
</evidence>
<accession>A0ABQ3PRR5</accession>
<dbReference type="SUPFAM" id="SSF109604">
    <property type="entry name" value="HD-domain/PDEase-like"/>
    <property type="match status" value="1"/>
</dbReference>
<organism evidence="2 3">
    <name type="scientific">Streptomyces hydrogenans</name>
    <dbReference type="NCBI Taxonomy" id="1873719"/>
    <lineage>
        <taxon>Bacteria</taxon>
        <taxon>Bacillati</taxon>
        <taxon>Actinomycetota</taxon>
        <taxon>Actinomycetes</taxon>
        <taxon>Kitasatosporales</taxon>
        <taxon>Streptomycetaceae</taxon>
        <taxon>Streptomyces</taxon>
    </lineage>
</organism>
<gene>
    <name evidence="2" type="ORF">Shyd_90850</name>
</gene>
<evidence type="ECO:0000313" key="2">
    <source>
        <dbReference type="EMBL" id="GHI27714.1"/>
    </source>
</evidence>
<comment type="caution">
    <text evidence="2">The sequence shown here is derived from an EMBL/GenBank/DDBJ whole genome shotgun (WGS) entry which is preliminary data.</text>
</comment>
<feature type="domain" description="HD" evidence="1">
    <location>
        <begin position="42"/>
        <end position="142"/>
    </location>
</feature>